<evidence type="ECO:0000313" key="2">
    <source>
        <dbReference type="Proteomes" id="UP001205311"/>
    </source>
</evidence>
<organism evidence="1 2">
    <name type="scientific">Streptoalloteichus tenebrarius (strain ATCC 17920 / DSM 40477 / JCM 4838 / CBS 697.72 / NBRC 16177 / NCIMB 11028 / NRRL B-12390 / A12253. 1 / ISP 5477)</name>
    <name type="common">Streptomyces tenebrarius</name>
    <dbReference type="NCBI Taxonomy" id="1933"/>
    <lineage>
        <taxon>Bacteria</taxon>
        <taxon>Bacillati</taxon>
        <taxon>Actinomycetota</taxon>
        <taxon>Actinomycetes</taxon>
        <taxon>Pseudonocardiales</taxon>
        <taxon>Pseudonocardiaceae</taxon>
        <taxon>Streptoalloteichus</taxon>
    </lineage>
</organism>
<proteinExistence type="predicted"/>
<protein>
    <submittedName>
        <fullName evidence="1">Uncharacterized protein</fullName>
    </submittedName>
</protein>
<keyword evidence="2" id="KW-1185">Reference proteome</keyword>
<name>A0ABT1HTN7_STRSD</name>
<accession>A0ABT1HTN7</accession>
<gene>
    <name evidence="1" type="ORF">LX15_002581</name>
</gene>
<reference evidence="1 2" key="1">
    <citation type="submission" date="2022-06" db="EMBL/GenBank/DDBJ databases">
        <title>Genomic Encyclopedia of Archaeal and Bacterial Type Strains, Phase II (KMG-II): from individual species to whole genera.</title>
        <authorList>
            <person name="Goeker M."/>
        </authorList>
    </citation>
    <scope>NUCLEOTIDE SEQUENCE [LARGE SCALE GENOMIC DNA]</scope>
    <source>
        <strain evidence="1 2">DSM 40477</strain>
    </source>
</reference>
<dbReference type="EMBL" id="JAMTCP010000011">
    <property type="protein sequence ID" value="MCP2258883.1"/>
    <property type="molecule type" value="Genomic_DNA"/>
</dbReference>
<evidence type="ECO:0000313" key="1">
    <source>
        <dbReference type="EMBL" id="MCP2258883.1"/>
    </source>
</evidence>
<comment type="caution">
    <text evidence="1">The sequence shown here is derived from an EMBL/GenBank/DDBJ whole genome shotgun (WGS) entry which is preliminary data.</text>
</comment>
<dbReference type="Proteomes" id="UP001205311">
    <property type="component" value="Unassembled WGS sequence"/>
</dbReference>
<sequence>MLVEVVSWLSLVTRTAVRASATVVATGADGSVRERSEHVLEAEDLLRWSYVAFGDGDEVHQSCDGVELVQAAHGRSTRTRVAGGPEFFSSWPGVVDAWLVEMLRPVDLLARVAVSSITGDRLVRMTATPLGNEPSPYNGFSIPDGRTLAMSLDMERGCFTGAAVTRPGCDALTFTVTHVE</sequence>